<comment type="caution">
    <text evidence="4">The sequence shown here is derived from an EMBL/GenBank/DDBJ whole genome shotgun (WGS) entry which is preliminary data.</text>
</comment>
<reference evidence="4" key="1">
    <citation type="submission" date="2021-01" db="EMBL/GenBank/DDBJ databases">
        <title>Whole genome shotgun sequence of Sphaerisporangium rufum NBRC 109079.</title>
        <authorList>
            <person name="Komaki H."/>
            <person name="Tamura T."/>
        </authorList>
    </citation>
    <scope>NUCLEOTIDE SEQUENCE</scope>
    <source>
        <strain evidence="4">NBRC 109079</strain>
    </source>
</reference>
<dbReference type="AlphaFoldDB" id="A0A919V3M2"/>
<dbReference type="Pfam" id="PF13581">
    <property type="entry name" value="HATPase_c_2"/>
    <property type="match status" value="1"/>
</dbReference>
<keyword evidence="5" id="KW-1185">Reference proteome</keyword>
<accession>A0A919V3M2</accession>
<keyword evidence="1" id="KW-0418">Kinase</keyword>
<name>A0A919V3M2_9ACTN</name>
<dbReference type="PANTHER" id="PTHR35526">
    <property type="entry name" value="ANTI-SIGMA-F FACTOR RSBW-RELATED"/>
    <property type="match status" value="1"/>
</dbReference>
<feature type="region of interest" description="Disordered" evidence="2">
    <location>
        <begin position="1"/>
        <end position="20"/>
    </location>
</feature>
<feature type="compositionally biased region" description="Pro residues" evidence="2">
    <location>
        <begin position="86"/>
        <end position="96"/>
    </location>
</feature>
<dbReference type="SUPFAM" id="SSF55874">
    <property type="entry name" value="ATPase domain of HSP90 chaperone/DNA topoisomerase II/histidine kinase"/>
    <property type="match status" value="1"/>
</dbReference>
<dbReference type="InterPro" id="IPR003594">
    <property type="entry name" value="HATPase_dom"/>
</dbReference>
<gene>
    <name evidence="4" type="ORF">Sru01_52150</name>
</gene>
<dbReference type="Gene3D" id="3.30.565.10">
    <property type="entry name" value="Histidine kinase-like ATPase, C-terminal domain"/>
    <property type="match status" value="1"/>
</dbReference>
<keyword evidence="1" id="KW-0723">Serine/threonine-protein kinase</keyword>
<keyword evidence="1" id="KW-0808">Transferase</keyword>
<evidence type="ECO:0000313" key="4">
    <source>
        <dbReference type="EMBL" id="GII80233.1"/>
    </source>
</evidence>
<sequence>MGGRHRPGTPLERVSRRAWDRRERAAAERMDRLEPGWVVWYGVGSRRFHAAATWPAPEPPQVAGRTVDELRHLMREAESAGHRPDPPVPVAGPPVPAGGSSARSPLAAARSIQGAEMTGTPEGLRAAVWELPYDLAAVGPARRAVTATLRGWGLAGLADDVVLVAGELLANAVAHGGPPVRVSLWATATELCLRVTDHGPGVPHRLDAGPDAVHGRGLPIVAALAPESGVLPRPDVPGKTVWARWPLSERSAPISSSA</sequence>
<proteinExistence type="predicted"/>
<dbReference type="EMBL" id="BOOU01000069">
    <property type="protein sequence ID" value="GII80233.1"/>
    <property type="molecule type" value="Genomic_DNA"/>
</dbReference>
<evidence type="ECO:0000256" key="1">
    <source>
        <dbReference type="ARBA" id="ARBA00022527"/>
    </source>
</evidence>
<protein>
    <recommendedName>
        <fullName evidence="3">Histidine kinase/HSP90-like ATPase domain-containing protein</fullName>
    </recommendedName>
</protein>
<evidence type="ECO:0000256" key="2">
    <source>
        <dbReference type="SAM" id="MobiDB-lite"/>
    </source>
</evidence>
<dbReference type="RefSeq" id="WP_203990639.1">
    <property type="nucleotide sequence ID" value="NZ_BOOU01000069.1"/>
</dbReference>
<dbReference type="GO" id="GO:0004674">
    <property type="term" value="F:protein serine/threonine kinase activity"/>
    <property type="evidence" value="ECO:0007669"/>
    <property type="project" value="UniProtKB-KW"/>
</dbReference>
<dbReference type="Proteomes" id="UP000655287">
    <property type="component" value="Unassembled WGS sequence"/>
</dbReference>
<dbReference type="PANTHER" id="PTHR35526:SF3">
    <property type="entry name" value="ANTI-SIGMA-F FACTOR RSBW"/>
    <property type="match status" value="1"/>
</dbReference>
<feature type="region of interest" description="Disordered" evidence="2">
    <location>
        <begin position="77"/>
        <end position="103"/>
    </location>
</feature>
<organism evidence="4 5">
    <name type="scientific">Sphaerisporangium rufum</name>
    <dbReference type="NCBI Taxonomy" id="1381558"/>
    <lineage>
        <taxon>Bacteria</taxon>
        <taxon>Bacillati</taxon>
        <taxon>Actinomycetota</taxon>
        <taxon>Actinomycetes</taxon>
        <taxon>Streptosporangiales</taxon>
        <taxon>Streptosporangiaceae</taxon>
        <taxon>Sphaerisporangium</taxon>
    </lineage>
</organism>
<evidence type="ECO:0000313" key="5">
    <source>
        <dbReference type="Proteomes" id="UP000655287"/>
    </source>
</evidence>
<evidence type="ECO:0000259" key="3">
    <source>
        <dbReference type="Pfam" id="PF13581"/>
    </source>
</evidence>
<dbReference type="CDD" id="cd16936">
    <property type="entry name" value="HATPase_RsbW-like"/>
    <property type="match status" value="1"/>
</dbReference>
<feature type="domain" description="Histidine kinase/HSP90-like ATPase" evidence="3">
    <location>
        <begin position="132"/>
        <end position="245"/>
    </location>
</feature>
<dbReference type="InterPro" id="IPR050267">
    <property type="entry name" value="Anti-sigma-factor_SerPK"/>
</dbReference>
<dbReference type="InterPro" id="IPR036890">
    <property type="entry name" value="HATPase_C_sf"/>
</dbReference>